<sequence>MYAFFKVFGLTERLPYRSLRWLYRKFGPKLGRLRQYAPKDLQFPTSYFKTPMPLMAPKISIVTPSFNQAKFIERTLKSVLDQSYPNFEYFVQDGGSTDGTTDLLKNYTDQLTGWASCPDHGQSQAINTGFARTSGDIMAWLNSDDILLPGALGYVAEYFNLHPEVDVVYGHRLVIDENDQQIGRWMMPVHDSKVLSWADLIPQETMFWRRSIWEKAGGRIDESFQFAMDWDLLARFRDAGAKFVRLPRFIGGFRVHPHQKTSTEISDIGIWEMNRIRQRLLGHIPSKSEIQNAVFPYLLRHVATDLGSRVRNMLGLE</sequence>
<evidence type="ECO:0000313" key="2">
    <source>
        <dbReference type="EMBL" id="BAN36202.1"/>
    </source>
</evidence>
<dbReference type="RefSeq" id="WP_009205399.1">
    <property type="nucleotide sequence ID" value="NC_022357.1"/>
</dbReference>
<dbReference type="GO" id="GO:0016740">
    <property type="term" value="F:transferase activity"/>
    <property type="evidence" value="ECO:0007669"/>
    <property type="project" value="UniProtKB-KW"/>
</dbReference>
<dbReference type="eggNOG" id="COG1216">
    <property type="taxonomic scope" value="Bacteria"/>
</dbReference>
<dbReference type="InterPro" id="IPR001173">
    <property type="entry name" value="Glyco_trans_2-like"/>
</dbReference>
<dbReference type="PANTHER" id="PTHR43685:SF2">
    <property type="entry name" value="GLYCOSYLTRANSFERASE 2-LIKE DOMAIN-CONTAINING PROTEIN"/>
    <property type="match status" value="1"/>
</dbReference>
<keyword evidence="2" id="KW-0808">Transferase</keyword>
<dbReference type="Proteomes" id="UP000015559">
    <property type="component" value="Chromosome"/>
</dbReference>
<gene>
    <name evidence="2" type="ORF">SCD_n02394</name>
</gene>
<organism evidence="2 3">
    <name type="scientific">Sulfuricella denitrificans (strain DSM 22764 / NBRC 105220 / skB26)</name>
    <dbReference type="NCBI Taxonomy" id="1163617"/>
    <lineage>
        <taxon>Bacteria</taxon>
        <taxon>Pseudomonadati</taxon>
        <taxon>Pseudomonadota</taxon>
        <taxon>Betaproteobacteria</taxon>
        <taxon>Nitrosomonadales</taxon>
        <taxon>Sulfuricellaceae</taxon>
        <taxon>Sulfuricella</taxon>
    </lineage>
</organism>
<protein>
    <submittedName>
        <fullName evidence="2">Glycosyltransferase involved in cell wall bioproteinsis</fullName>
    </submittedName>
</protein>
<proteinExistence type="predicted"/>
<dbReference type="InterPro" id="IPR050834">
    <property type="entry name" value="Glycosyltransf_2"/>
</dbReference>
<dbReference type="STRING" id="1163617.SCD_n02394"/>
<dbReference type="KEGG" id="sdr:SCD_n02394"/>
<dbReference type="EMBL" id="AP013066">
    <property type="protein sequence ID" value="BAN36202.1"/>
    <property type="molecule type" value="Genomic_DNA"/>
</dbReference>
<dbReference type="SUPFAM" id="SSF53448">
    <property type="entry name" value="Nucleotide-diphospho-sugar transferases"/>
    <property type="match status" value="1"/>
</dbReference>
<dbReference type="OrthoDB" id="433681at2"/>
<dbReference type="AlphaFoldDB" id="S6B6T2"/>
<feature type="domain" description="Glycosyltransferase 2-like" evidence="1">
    <location>
        <begin position="60"/>
        <end position="184"/>
    </location>
</feature>
<dbReference type="Gene3D" id="3.90.550.10">
    <property type="entry name" value="Spore Coat Polysaccharide Biosynthesis Protein SpsA, Chain A"/>
    <property type="match status" value="1"/>
</dbReference>
<dbReference type="InterPro" id="IPR029044">
    <property type="entry name" value="Nucleotide-diphossugar_trans"/>
</dbReference>
<dbReference type="PANTHER" id="PTHR43685">
    <property type="entry name" value="GLYCOSYLTRANSFERASE"/>
    <property type="match status" value="1"/>
</dbReference>
<dbReference type="HOGENOM" id="CLU_025996_21_0_4"/>
<reference evidence="2 3" key="1">
    <citation type="journal article" date="2012" name="Appl. Environ. Microbiol.">
        <title>Draft genome sequence of a psychrotolerant sulfur-oxidizing bacterium, Sulfuricella denitrificans skB26, and proteomic insights into cold adaptation.</title>
        <authorList>
            <person name="Watanabe T."/>
            <person name="Kojima H."/>
            <person name="Fukui M."/>
        </authorList>
    </citation>
    <scope>NUCLEOTIDE SEQUENCE [LARGE SCALE GENOMIC DNA]</scope>
    <source>
        <strain evidence="3">skB26</strain>
    </source>
</reference>
<evidence type="ECO:0000259" key="1">
    <source>
        <dbReference type="Pfam" id="PF00535"/>
    </source>
</evidence>
<accession>S6B6T2</accession>
<dbReference type="Pfam" id="PF00535">
    <property type="entry name" value="Glycos_transf_2"/>
    <property type="match status" value="1"/>
</dbReference>
<evidence type="ECO:0000313" key="3">
    <source>
        <dbReference type="Proteomes" id="UP000015559"/>
    </source>
</evidence>
<keyword evidence="3" id="KW-1185">Reference proteome</keyword>
<name>S6B6T2_SULDS</name>
<dbReference type="CDD" id="cd06433">
    <property type="entry name" value="GT_2_WfgS_like"/>
    <property type="match status" value="1"/>
</dbReference>